<accession>A0ABT8AYT3</accession>
<dbReference type="SUPFAM" id="SSF53335">
    <property type="entry name" value="S-adenosyl-L-methionine-dependent methyltransferases"/>
    <property type="match status" value="1"/>
</dbReference>
<keyword evidence="2" id="KW-1185">Reference proteome</keyword>
<reference evidence="2" key="1">
    <citation type="journal article" date="2019" name="Int. J. Syst. Evol. Microbiol.">
        <title>The Global Catalogue of Microorganisms (GCM) 10K type strain sequencing project: providing services to taxonomists for standard genome sequencing and annotation.</title>
        <authorList>
            <consortium name="The Broad Institute Genomics Platform"/>
            <consortium name="The Broad Institute Genome Sequencing Center for Infectious Disease"/>
            <person name="Wu L."/>
            <person name="Ma J."/>
        </authorList>
    </citation>
    <scope>NUCLEOTIDE SEQUENCE [LARGE SCALE GENOMIC DNA]</scope>
    <source>
        <strain evidence="2">CECT 7806</strain>
    </source>
</reference>
<dbReference type="EMBL" id="JAUFPT010000107">
    <property type="protein sequence ID" value="MDN3574616.1"/>
    <property type="molecule type" value="Genomic_DNA"/>
</dbReference>
<dbReference type="InterPro" id="IPR029063">
    <property type="entry name" value="SAM-dependent_MTases_sf"/>
</dbReference>
<dbReference type="RefSeq" id="WP_243987483.1">
    <property type="nucleotide sequence ID" value="NZ_BPQS01000005.1"/>
</dbReference>
<proteinExistence type="predicted"/>
<evidence type="ECO:0000313" key="2">
    <source>
        <dbReference type="Proteomes" id="UP001244297"/>
    </source>
</evidence>
<protein>
    <recommendedName>
        <fullName evidence="3">Protein-L-isoaspartate O-methyltransferase</fullName>
    </recommendedName>
</protein>
<name>A0ABT8AYT3_9HYPH</name>
<evidence type="ECO:0000313" key="1">
    <source>
        <dbReference type="EMBL" id="MDN3574616.1"/>
    </source>
</evidence>
<organism evidence="1 2">
    <name type="scientific">Methylobacterium longum</name>
    <dbReference type="NCBI Taxonomy" id="767694"/>
    <lineage>
        <taxon>Bacteria</taxon>
        <taxon>Pseudomonadati</taxon>
        <taxon>Pseudomonadota</taxon>
        <taxon>Alphaproteobacteria</taxon>
        <taxon>Hyphomicrobiales</taxon>
        <taxon>Methylobacteriaceae</taxon>
        <taxon>Methylobacterium</taxon>
    </lineage>
</organism>
<gene>
    <name evidence="1" type="ORF">QWZ18_28965</name>
</gene>
<dbReference type="Proteomes" id="UP001244297">
    <property type="component" value="Unassembled WGS sequence"/>
</dbReference>
<dbReference type="Pfam" id="PF01135">
    <property type="entry name" value="PCMT"/>
    <property type="match status" value="1"/>
</dbReference>
<sequence length="250" mass="25741">MPRAPIPGGPFDRVIVTAATWDIPAALFDCVAAGGRLLVPLRLPRDEGCEVTLLRRAGPGFSALWSVPGFFVPLVGAGQSAEIARLSREALPLRDGTGIAPSLSCPLWFGGLAPAQPAAAAQAFRRYLALTEPSFAVFEPAASPAPPRWVSDFGLVDRDGGSAAIVGAGRLTGYGTPAAARRLARAYRGWCDLGMPGPSAFALDILPAAAVAASPTALTELRGHTALVRTLDPQAGALRGLLDGGSGRRA</sequence>
<evidence type="ECO:0008006" key="3">
    <source>
        <dbReference type="Google" id="ProtNLM"/>
    </source>
</evidence>
<comment type="caution">
    <text evidence="1">The sequence shown here is derived from an EMBL/GenBank/DDBJ whole genome shotgun (WGS) entry which is preliminary data.</text>
</comment>
<dbReference type="Gene3D" id="3.40.50.150">
    <property type="entry name" value="Vaccinia Virus protein VP39"/>
    <property type="match status" value="1"/>
</dbReference>